<sequence length="207" mass="23458">MFTLHRFPAAPDLRRRWLANLNWKDFLPSKSSRVCSDHFLDGRRTAENPVPFVRLVYDRKAPSRTWLVAPDENIDHYKKMGQQNRGTSLEDFRDPLTPLGREREEDRTAARFRRSTVIDKAGDLGGRYEQGTPAEDLGLRCERRPGDNRILAVCLLPWSMLNSSYQLPVIEIRQSGTTDPCVSAVVQSSQSESVSRPADHPSHASAA</sequence>
<accession>A0AC60PCP2</accession>
<protein>
    <submittedName>
        <fullName evidence="1">Uncharacterized protein</fullName>
    </submittedName>
</protein>
<comment type="caution">
    <text evidence="1">The sequence shown here is derived from an EMBL/GenBank/DDBJ whole genome shotgun (WGS) entry which is preliminary data.</text>
</comment>
<proteinExistence type="predicted"/>
<reference evidence="1 2" key="1">
    <citation type="journal article" date="2020" name="Cell">
        <title>Large-Scale Comparative Analyses of Tick Genomes Elucidate Their Genetic Diversity and Vector Capacities.</title>
        <authorList>
            <consortium name="Tick Genome and Microbiome Consortium (TIGMIC)"/>
            <person name="Jia N."/>
            <person name="Wang J."/>
            <person name="Shi W."/>
            <person name="Du L."/>
            <person name="Sun Y."/>
            <person name="Zhan W."/>
            <person name="Jiang J.F."/>
            <person name="Wang Q."/>
            <person name="Zhang B."/>
            <person name="Ji P."/>
            <person name="Bell-Sakyi L."/>
            <person name="Cui X.M."/>
            <person name="Yuan T.T."/>
            <person name="Jiang B.G."/>
            <person name="Yang W.F."/>
            <person name="Lam T.T."/>
            <person name="Chang Q.C."/>
            <person name="Ding S.J."/>
            <person name="Wang X.J."/>
            <person name="Zhu J.G."/>
            <person name="Ruan X.D."/>
            <person name="Zhao L."/>
            <person name="Wei J.T."/>
            <person name="Ye R.Z."/>
            <person name="Que T.C."/>
            <person name="Du C.H."/>
            <person name="Zhou Y.H."/>
            <person name="Cheng J.X."/>
            <person name="Dai P.F."/>
            <person name="Guo W.B."/>
            <person name="Han X.H."/>
            <person name="Huang E.J."/>
            <person name="Li L.F."/>
            <person name="Wei W."/>
            <person name="Gao Y.C."/>
            <person name="Liu J.Z."/>
            <person name="Shao H.Z."/>
            <person name="Wang X."/>
            <person name="Wang C.C."/>
            <person name="Yang T.C."/>
            <person name="Huo Q.B."/>
            <person name="Li W."/>
            <person name="Chen H.Y."/>
            <person name="Chen S.E."/>
            <person name="Zhou L.G."/>
            <person name="Ni X.B."/>
            <person name="Tian J.H."/>
            <person name="Sheng Y."/>
            <person name="Liu T."/>
            <person name="Pan Y.S."/>
            <person name="Xia L.Y."/>
            <person name="Li J."/>
            <person name="Zhao F."/>
            <person name="Cao W.C."/>
        </authorList>
    </citation>
    <scope>NUCLEOTIDE SEQUENCE [LARGE SCALE GENOMIC DNA]</scope>
    <source>
        <strain evidence="1">Iper-2018</strain>
    </source>
</reference>
<dbReference type="Proteomes" id="UP000805193">
    <property type="component" value="Unassembled WGS sequence"/>
</dbReference>
<keyword evidence="2" id="KW-1185">Reference proteome</keyword>
<organism evidence="1 2">
    <name type="scientific">Ixodes persulcatus</name>
    <name type="common">Taiga tick</name>
    <dbReference type="NCBI Taxonomy" id="34615"/>
    <lineage>
        <taxon>Eukaryota</taxon>
        <taxon>Metazoa</taxon>
        <taxon>Ecdysozoa</taxon>
        <taxon>Arthropoda</taxon>
        <taxon>Chelicerata</taxon>
        <taxon>Arachnida</taxon>
        <taxon>Acari</taxon>
        <taxon>Parasitiformes</taxon>
        <taxon>Ixodida</taxon>
        <taxon>Ixodoidea</taxon>
        <taxon>Ixodidae</taxon>
        <taxon>Ixodinae</taxon>
        <taxon>Ixodes</taxon>
    </lineage>
</organism>
<evidence type="ECO:0000313" key="1">
    <source>
        <dbReference type="EMBL" id="KAG0417480.1"/>
    </source>
</evidence>
<dbReference type="EMBL" id="JABSTQ010010839">
    <property type="protein sequence ID" value="KAG0417480.1"/>
    <property type="molecule type" value="Genomic_DNA"/>
</dbReference>
<gene>
    <name evidence="1" type="ORF">HPB47_005565</name>
</gene>
<name>A0AC60PCP2_IXOPE</name>
<evidence type="ECO:0000313" key="2">
    <source>
        <dbReference type="Proteomes" id="UP000805193"/>
    </source>
</evidence>